<comment type="subcellular location">
    <subcellularLocation>
        <location evidence="1 9">Cell membrane</location>
        <topology evidence="1">Multi-pass membrane protein</topology>
    </subcellularLocation>
    <subcellularLocation>
        <location evidence="9">Bacterial flagellum basal body</location>
    </subcellularLocation>
</comment>
<reference evidence="10 11" key="1">
    <citation type="submission" date="2024-06" db="EMBL/GenBank/DDBJ databases">
        <authorList>
            <person name="Steensen K."/>
            <person name="Seneca J."/>
            <person name="Bartlau N."/>
            <person name="Yu A.X."/>
            <person name="Polz M.F."/>
        </authorList>
    </citation>
    <scope>NUCLEOTIDE SEQUENCE [LARGE SCALE GENOMIC DNA]</scope>
    <source>
        <strain evidence="10 11">1F260</strain>
    </source>
</reference>
<evidence type="ECO:0000256" key="5">
    <source>
        <dbReference type="ARBA" id="ARBA00022692"/>
    </source>
</evidence>
<dbReference type="PANTHER" id="PTHR34040">
    <property type="entry name" value="FLAGELLAR BIOSYNTHETIC PROTEIN FLIQ"/>
    <property type="match status" value="1"/>
</dbReference>
<evidence type="ECO:0000256" key="4">
    <source>
        <dbReference type="ARBA" id="ARBA00022475"/>
    </source>
</evidence>
<evidence type="ECO:0000256" key="6">
    <source>
        <dbReference type="ARBA" id="ARBA00022989"/>
    </source>
</evidence>
<evidence type="ECO:0000313" key="10">
    <source>
        <dbReference type="EMBL" id="MEZ8082576.1"/>
    </source>
</evidence>
<dbReference type="Pfam" id="PF01313">
    <property type="entry name" value="Bac_export_3"/>
    <property type="match status" value="1"/>
</dbReference>
<dbReference type="RefSeq" id="WP_017013010.1">
    <property type="nucleotide sequence ID" value="NZ_AJYG02000064.1"/>
</dbReference>
<evidence type="ECO:0000313" key="11">
    <source>
        <dbReference type="Proteomes" id="UP001569154"/>
    </source>
</evidence>
<keyword evidence="7 9" id="KW-0472">Membrane</keyword>
<evidence type="ECO:0000256" key="8">
    <source>
        <dbReference type="ARBA" id="ARBA00023143"/>
    </source>
</evidence>
<dbReference type="InterPro" id="IPR002191">
    <property type="entry name" value="Bac_export_3"/>
</dbReference>
<proteinExistence type="inferred from homology"/>
<dbReference type="PANTHER" id="PTHR34040:SF2">
    <property type="entry name" value="FLAGELLAR BIOSYNTHETIC PROTEIN FLIQ"/>
    <property type="match status" value="1"/>
</dbReference>
<gene>
    <name evidence="9 10" type="primary">fliQ</name>
    <name evidence="10" type="ORF">ACED35_15760</name>
</gene>
<feature type="transmembrane region" description="Helical" evidence="9">
    <location>
        <begin position="13"/>
        <end position="35"/>
    </location>
</feature>
<keyword evidence="10" id="KW-0969">Cilium</keyword>
<keyword evidence="10" id="KW-0966">Cell projection</keyword>
<dbReference type="EMBL" id="JBGONM010000038">
    <property type="protein sequence ID" value="MEZ8082576.1"/>
    <property type="molecule type" value="Genomic_DNA"/>
</dbReference>
<comment type="similarity">
    <text evidence="2 9">Belongs to the FliQ/MopD/SpaQ family.</text>
</comment>
<keyword evidence="6 9" id="KW-1133">Transmembrane helix</keyword>
<name>A0ABV4L4E0_9GAMM</name>
<dbReference type="PRINTS" id="PR00952">
    <property type="entry name" value="TYPE3IMQPROT"/>
</dbReference>
<sequence length="87" mass="9545">MTKDSASYLLSELMSVAFLICGPILLVALVVGLLISIIQVVTQIQEMTLTFVPKMIAVAMVIVFLSNWMLGVLTEFSISIFEYASNL</sequence>
<dbReference type="Proteomes" id="UP001569154">
    <property type="component" value="Unassembled WGS sequence"/>
</dbReference>
<dbReference type="NCBIfam" id="TIGR01402">
    <property type="entry name" value="fliQ"/>
    <property type="match status" value="1"/>
</dbReference>
<accession>A0ABV4L4E0</accession>
<evidence type="ECO:0000256" key="2">
    <source>
        <dbReference type="ARBA" id="ARBA00006156"/>
    </source>
</evidence>
<comment type="caution">
    <text evidence="10">The sequence shown here is derived from an EMBL/GenBank/DDBJ whole genome shotgun (WGS) entry which is preliminary data.</text>
</comment>
<dbReference type="PIRSF" id="PIRSF004669">
    <property type="entry name" value="FliQ"/>
    <property type="match status" value="1"/>
</dbReference>
<feature type="transmembrane region" description="Helical" evidence="9">
    <location>
        <begin position="56"/>
        <end position="81"/>
    </location>
</feature>
<comment type="function">
    <text evidence="9">Role in flagellar biosynthesis.</text>
</comment>
<protein>
    <recommendedName>
        <fullName evidence="3 9">Flagellar biosynthetic protein FliQ</fullName>
    </recommendedName>
</protein>
<organism evidence="10 11">
    <name type="scientific">Enterovibrio norvegicus</name>
    <dbReference type="NCBI Taxonomy" id="188144"/>
    <lineage>
        <taxon>Bacteria</taxon>
        <taxon>Pseudomonadati</taxon>
        <taxon>Pseudomonadota</taxon>
        <taxon>Gammaproteobacteria</taxon>
        <taxon>Vibrionales</taxon>
        <taxon>Vibrionaceae</taxon>
        <taxon>Enterovibrio</taxon>
    </lineage>
</organism>
<keyword evidence="8 9" id="KW-0975">Bacterial flagellum</keyword>
<evidence type="ECO:0000256" key="7">
    <source>
        <dbReference type="ARBA" id="ARBA00023136"/>
    </source>
</evidence>
<evidence type="ECO:0000256" key="9">
    <source>
        <dbReference type="RuleBase" id="RU364090"/>
    </source>
</evidence>
<keyword evidence="11" id="KW-1185">Reference proteome</keyword>
<keyword evidence="10" id="KW-0282">Flagellum</keyword>
<dbReference type="InterPro" id="IPR006305">
    <property type="entry name" value="FliQ"/>
</dbReference>
<keyword evidence="4 9" id="KW-1003">Cell membrane</keyword>
<evidence type="ECO:0000256" key="3">
    <source>
        <dbReference type="ARBA" id="ARBA00021718"/>
    </source>
</evidence>
<keyword evidence="5 9" id="KW-0812">Transmembrane</keyword>
<evidence type="ECO:0000256" key="1">
    <source>
        <dbReference type="ARBA" id="ARBA00004651"/>
    </source>
</evidence>